<dbReference type="InterPro" id="IPR011029">
    <property type="entry name" value="DEATH-like_dom_sf"/>
</dbReference>
<dbReference type="PANTHER" id="PTHR24412">
    <property type="entry name" value="KELCH PROTEIN"/>
    <property type="match status" value="1"/>
</dbReference>
<dbReference type="InterPro" id="IPR000488">
    <property type="entry name" value="Death_dom"/>
</dbReference>
<dbReference type="Gene3D" id="1.10.533.10">
    <property type="entry name" value="Death Domain, Fas"/>
    <property type="match status" value="1"/>
</dbReference>
<evidence type="ECO:0000313" key="5">
    <source>
        <dbReference type="Proteomes" id="UP001174909"/>
    </source>
</evidence>
<organism evidence="4 5">
    <name type="scientific">Geodia barretti</name>
    <name type="common">Barrett's horny sponge</name>
    <dbReference type="NCBI Taxonomy" id="519541"/>
    <lineage>
        <taxon>Eukaryota</taxon>
        <taxon>Metazoa</taxon>
        <taxon>Porifera</taxon>
        <taxon>Demospongiae</taxon>
        <taxon>Heteroscleromorpha</taxon>
        <taxon>Tetractinellida</taxon>
        <taxon>Astrophorina</taxon>
        <taxon>Geodiidae</taxon>
        <taxon>Geodia</taxon>
    </lineage>
</organism>
<evidence type="ECO:0000256" key="1">
    <source>
        <dbReference type="ARBA" id="ARBA00022441"/>
    </source>
</evidence>
<evidence type="ECO:0000313" key="4">
    <source>
        <dbReference type="EMBL" id="CAI8005637.1"/>
    </source>
</evidence>
<reference evidence="4" key="1">
    <citation type="submission" date="2023-03" db="EMBL/GenBank/DDBJ databases">
        <authorList>
            <person name="Steffen K."/>
            <person name="Cardenas P."/>
        </authorList>
    </citation>
    <scope>NUCLEOTIDE SEQUENCE</scope>
</reference>
<dbReference type="GO" id="GO:0007165">
    <property type="term" value="P:signal transduction"/>
    <property type="evidence" value="ECO:0007669"/>
    <property type="project" value="InterPro"/>
</dbReference>
<keyword evidence="2" id="KW-0677">Repeat</keyword>
<feature type="domain" description="Death" evidence="3">
    <location>
        <begin position="22"/>
        <end position="92"/>
    </location>
</feature>
<dbReference type="CDD" id="cd01670">
    <property type="entry name" value="Death"/>
    <property type="match status" value="1"/>
</dbReference>
<evidence type="ECO:0000256" key="2">
    <source>
        <dbReference type="ARBA" id="ARBA00022737"/>
    </source>
</evidence>
<keyword evidence="1" id="KW-0880">Kelch repeat</keyword>
<dbReference type="SUPFAM" id="SSF50965">
    <property type="entry name" value="Galactose oxidase, central domain"/>
    <property type="match status" value="1"/>
</dbReference>
<proteinExistence type="predicted"/>
<dbReference type="PROSITE" id="PS50017">
    <property type="entry name" value="DEATH_DOMAIN"/>
    <property type="match status" value="1"/>
</dbReference>
<dbReference type="InterPro" id="IPR006652">
    <property type="entry name" value="Kelch_1"/>
</dbReference>
<name>A0AA35WA29_GEOBA</name>
<dbReference type="Gene3D" id="2.120.10.80">
    <property type="entry name" value="Kelch-type beta propeller"/>
    <property type="match status" value="2"/>
</dbReference>
<accession>A0AA35WA29</accession>
<dbReference type="InterPro" id="IPR011043">
    <property type="entry name" value="Gal_Oxase/kelch_b-propeller"/>
</dbReference>
<comment type="caution">
    <text evidence="4">The sequence shown here is derived from an EMBL/GenBank/DDBJ whole genome shotgun (WGS) entry which is preliminary data.</text>
</comment>
<dbReference type="AlphaFoldDB" id="A0AA35WA29"/>
<dbReference type="SMART" id="SM00612">
    <property type="entry name" value="Kelch"/>
    <property type="match status" value="3"/>
</dbReference>
<dbReference type="SUPFAM" id="SSF47986">
    <property type="entry name" value="DEATH domain"/>
    <property type="match status" value="1"/>
</dbReference>
<dbReference type="EMBL" id="CASHTH010000623">
    <property type="protein sequence ID" value="CAI8005637.1"/>
    <property type="molecule type" value="Genomic_DNA"/>
</dbReference>
<gene>
    <name evidence="4" type="ORF">GBAR_LOCUS4330</name>
</gene>
<keyword evidence="5" id="KW-1185">Reference proteome</keyword>
<dbReference type="PANTHER" id="PTHR24412:SF489">
    <property type="entry name" value="RING FINGER DOMAIN AND KELCH REPEAT-CONTAINING PROTEIN DDB_G0271372"/>
    <property type="match status" value="1"/>
</dbReference>
<dbReference type="Proteomes" id="UP001174909">
    <property type="component" value="Unassembled WGS sequence"/>
</dbReference>
<dbReference type="InterPro" id="IPR015915">
    <property type="entry name" value="Kelch-typ_b-propeller"/>
</dbReference>
<protein>
    <recommendedName>
        <fullName evidence="3">Death domain-containing protein</fullName>
    </recommendedName>
</protein>
<sequence length="442" mass="49304">MASPDSKICDIDRARIAKNIVDWKDLSPYLGLNAAEIKEVKESDSGNFLQQKCEAIRKWQQKNGDDATYAAFIVVATVAENKELADYVRELVVGARDEQQCSHTEKEGLLSLVMALTKELKEKETMLQAKKPTTLPSNVKYSLPINWKDITGDGTLPVPMEGAQAVVIGKKVYIGGGKSSEKNVLEYNEGKWQVLRPSPPVSLFGMAVVHNRLIVIGGEFKKNDITNEVWVRAEGKQRGDNWDQPYPTMNLAKVSPSAIGYKNWVVVVGGRGKSEDGIKPENRVEVLDTSTKEWFWAPPLKKDAVRPSLAAVKNILYIASGRSVACIFLPILVSDAISKKENPLISTSEWQLLPDTKCYDPSLVCFDDNLLAVGQWDRAVETIAMYFSQTREWLEVANLPTPRRGCTCIQHPTDLMVIGGRDYKHKDIVTTEFGELENICKM</sequence>
<dbReference type="Pfam" id="PF00531">
    <property type="entry name" value="Death"/>
    <property type="match status" value="1"/>
</dbReference>
<evidence type="ECO:0000259" key="3">
    <source>
        <dbReference type="PROSITE" id="PS50017"/>
    </source>
</evidence>